<dbReference type="GO" id="GO:0042073">
    <property type="term" value="P:intraciliary transport"/>
    <property type="evidence" value="ECO:0007669"/>
    <property type="project" value="InterPro"/>
</dbReference>
<name>S9UX83_9TRYP</name>
<dbReference type="OrthoDB" id="271080at2759"/>
<dbReference type="Gene3D" id="2.60.120.260">
    <property type="entry name" value="Galactose-binding domain-like"/>
    <property type="match status" value="1"/>
</dbReference>
<protein>
    <submittedName>
        <fullName evidence="1">Uncharacterized protein</fullName>
    </submittedName>
</protein>
<reference evidence="1 2" key="1">
    <citation type="submission" date="2020-08" db="EMBL/GenBank/DDBJ databases">
        <authorList>
            <person name="Newling K."/>
            <person name="Davey J."/>
            <person name="Forrester S."/>
        </authorList>
    </citation>
    <scope>NUCLEOTIDE SEQUENCE [LARGE SCALE GENOMIC DNA]</scope>
    <source>
        <strain evidence="2">Crithidia deanei Carvalho (ATCC PRA-265)</strain>
    </source>
</reference>
<dbReference type="EMBL" id="LR877161">
    <property type="protein sequence ID" value="CAD2220438.1"/>
    <property type="molecule type" value="Genomic_DNA"/>
</dbReference>
<gene>
    <name evidence="1" type="ORF">ADEAN_000796000</name>
</gene>
<dbReference type="SUPFAM" id="SSF49785">
    <property type="entry name" value="Galactose-binding domain-like"/>
    <property type="match status" value="1"/>
</dbReference>
<evidence type="ECO:0000313" key="1">
    <source>
        <dbReference type="EMBL" id="CAD2220438.1"/>
    </source>
</evidence>
<dbReference type="InterPro" id="IPR008979">
    <property type="entry name" value="Galactose-bd-like_sf"/>
</dbReference>
<dbReference type="PANTHER" id="PTHR33906:SF1">
    <property type="entry name" value="INTRAFLAGELLAR TRANSPORT PROTEIN 25 HOMOLOG"/>
    <property type="match status" value="1"/>
</dbReference>
<dbReference type="GO" id="GO:0030992">
    <property type="term" value="C:intraciliary transport particle B"/>
    <property type="evidence" value="ECO:0007669"/>
    <property type="project" value="InterPro"/>
</dbReference>
<evidence type="ECO:0000313" key="2">
    <source>
        <dbReference type="Proteomes" id="UP000515908"/>
    </source>
</evidence>
<dbReference type="PANTHER" id="PTHR33906">
    <property type="entry name" value="INTRAFLAGELLAR TRANSPORT PROTEIN 25 HOMOLOG"/>
    <property type="match status" value="1"/>
</dbReference>
<proteinExistence type="predicted"/>
<dbReference type="Proteomes" id="UP000515908">
    <property type="component" value="Chromosome 17"/>
</dbReference>
<organism evidence="1 2">
    <name type="scientific">Angomonas deanei</name>
    <dbReference type="NCBI Taxonomy" id="59799"/>
    <lineage>
        <taxon>Eukaryota</taxon>
        <taxon>Discoba</taxon>
        <taxon>Euglenozoa</taxon>
        <taxon>Kinetoplastea</taxon>
        <taxon>Metakinetoplastina</taxon>
        <taxon>Trypanosomatida</taxon>
        <taxon>Trypanosomatidae</taxon>
        <taxon>Strigomonadinae</taxon>
        <taxon>Angomonas</taxon>
    </lineage>
</organism>
<accession>S9UX83</accession>
<dbReference type="GO" id="GO:0005929">
    <property type="term" value="C:cilium"/>
    <property type="evidence" value="ECO:0007669"/>
    <property type="project" value="TreeGrafter"/>
</dbReference>
<dbReference type="VEuPathDB" id="TriTrypDB:ADEAN_000796000"/>
<sequence>MSSRINLEVAFVTFHDDNFLGSNVVDRNPATFVLTTGGFPHEITVNTRASSAKFSKITLTLDDVKDIVLEKKGIDEADYQIIAERTLQRGGGDEKRGKRTQVEVLEFDPEQAGKNIRHLRLRILSGYSDFAGIYNIDAYGEESLQQLAVLESKPEVNL</sequence>
<dbReference type="AlphaFoldDB" id="S9UX83"/>
<keyword evidence="2" id="KW-1185">Reference proteome</keyword>
<dbReference type="InterPro" id="IPR033558">
    <property type="entry name" value="IFT25"/>
</dbReference>